<dbReference type="Pfam" id="PF18962">
    <property type="entry name" value="Por_Secre_tail"/>
    <property type="match status" value="1"/>
</dbReference>
<evidence type="ECO:0000256" key="1">
    <source>
        <dbReference type="ARBA" id="ARBA00006865"/>
    </source>
</evidence>
<keyword evidence="4" id="KW-1185">Reference proteome</keyword>
<dbReference type="SUPFAM" id="SSF49899">
    <property type="entry name" value="Concanavalin A-like lectins/glucanases"/>
    <property type="match status" value="1"/>
</dbReference>
<reference evidence="3 4" key="1">
    <citation type="submission" date="2020-11" db="EMBL/GenBank/DDBJ databases">
        <authorList>
            <person name="Kim M.K."/>
        </authorList>
    </citation>
    <scope>NUCLEOTIDE SEQUENCE [LARGE SCALE GENOMIC DNA]</scope>
    <source>
        <strain evidence="3 4">BT662</strain>
    </source>
</reference>
<dbReference type="InterPro" id="IPR050546">
    <property type="entry name" value="Glycosyl_Hydrlase_16"/>
</dbReference>
<dbReference type="PROSITE" id="PS51762">
    <property type="entry name" value="GH16_2"/>
    <property type="match status" value="1"/>
</dbReference>
<sequence length="681" mass="74748">MKKILHSLFGIRILLLLCMPGGYALAQSSIGWFDGTCTNFSSNIRYAYRCNSGISNQPFRLIYNDEFDGTAINTNDWATYYPYTSPDDRTKPEGPVVFRDENVTVDNGILTLQVKSEPNPQPYGSKNGDFTGGLIYSKNQYLYGRFEIRCQMPRGTCGWMGQPLWSSFWLIGGNCGTSEIDVLEVNDSHHRQEYWDGLSYGWTYTADHLTLYTSLHGQPYNTHPSTRGVECKDCEGHSPHDLPNSFSRVNFQKDPRVTGITNGYHIYAVEWEPSRIVWFYDGVEVNRYYRYVDMLGNPCGENSCATCISNPLWPDSPLNIVAELKMGDEGIDGTATLPASYNIDYIRVYQRIPIDDPKHLCGGTLNSSPVAEKKAICGPQDFTAAFRLPTTGINWTCSSNLVLSSTTGNTVTVTPVSANLTEPGWIAAEPIFQNGTVCTSAEGKITKNFWIGLPISYSDLYALLHNSPQNPAVSCQSFNLCAYIPGASLMGATYDWTTMALAPHRALVNTTQMDSVQGKVAPTPGPGTDPGCGCVHTSDPCISGEWYAYPGTNPAAPYTLSITNECGTVTISDRIYRPLSCPPNTSNPPGGEQPRQVSFYPNPANASLLVKGAEENAKSTLYLSNAYGKIVFTSSLTSADLIIDTKEMPAGIYTLKVVGADIITTNKVLIDHESFSNPITH</sequence>
<comment type="similarity">
    <text evidence="1">Belongs to the glycosyl hydrolase 16 family.</text>
</comment>
<dbReference type="CDD" id="cd08023">
    <property type="entry name" value="GH16_laminarinase_like"/>
    <property type="match status" value="1"/>
</dbReference>
<dbReference type="Proteomes" id="UP000618931">
    <property type="component" value="Unassembled WGS sequence"/>
</dbReference>
<name>A0ABS0I9P7_9BACT</name>
<accession>A0ABS0I9P7</accession>
<protein>
    <submittedName>
        <fullName evidence="3">Family 16 glycosylhydrolase</fullName>
    </submittedName>
</protein>
<dbReference type="Gene3D" id="2.60.120.200">
    <property type="match status" value="1"/>
</dbReference>
<dbReference type="EMBL" id="JADQDM010000013">
    <property type="protein sequence ID" value="MBF9223244.1"/>
    <property type="molecule type" value="Genomic_DNA"/>
</dbReference>
<organism evidence="3 4">
    <name type="scientific">Hymenobacter ruricola</name>
    <dbReference type="NCBI Taxonomy" id="2791023"/>
    <lineage>
        <taxon>Bacteria</taxon>
        <taxon>Pseudomonadati</taxon>
        <taxon>Bacteroidota</taxon>
        <taxon>Cytophagia</taxon>
        <taxon>Cytophagales</taxon>
        <taxon>Hymenobacteraceae</taxon>
        <taxon>Hymenobacter</taxon>
    </lineage>
</organism>
<dbReference type="InterPro" id="IPR013320">
    <property type="entry name" value="ConA-like_dom_sf"/>
</dbReference>
<evidence type="ECO:0000313" key="3">
    <source>
        <dbReference type="EMBL" id="MBF9223244.1"/>
    </source>
</evidence>
<dbReference type="InterPro" id="IPR026444">
    <property type="entry name" value="Secre_tail"/>
</dbReference>
<comment type="caution">
    <text evidence="3">The sequence shown here is derived from an EMBL/GenBank/DDBJ whole genome shotgun (WGS) entry which is preliminary data.</text>
</comment>
<dbReference type="Pfam" id="PF00722">
    <property type="entry name" value="Glyco_hydro_16"/>
    <property type="match status" value="2"/>
</dbReference>
<dbReference type="PANTHER" id="PTHR10963">
    <property type="entry name" value="GLYCOSYL HYDROLASE-RELATED"/>
    <property type="match status" value="1"/>
</dbReference>
<dbReference type="RefSeq" id="WP_196294685.1">
    <property type="nucleotide sequence ID" value="NZ_JADQDM010000013.1"/>
</dbReference>
<feature type="domain" description="GH16" evidence="2">
    <location>
        <begin position="44"/>
        <end position="354"/>
    </location>
</feature>
<evidence type="ECO:0000313" key="4">
    <source>
        <dbReference type="Proteomes" id="UP000618931"/>
    </source>
</evidence>
<evidence type="ECO:0000259" key="2">
    <source>
        <dbReference type="PROSITE" id="PS51762"/>
    </source>
</evidence>
<dbReference type="NCBIfam" id="TIGR04183">
    <property type="entry name" value="Por_Secre_tail"/>
    <property type="match status" value="1"/>
</dbReference>
<proteinExistence type="inferred from homology"/>
<gene>
    <name evidence="3" type="ORF">I2H31_19220</name>
</gene>
<dbReference type="PANTHER" id="PTHR10963:SF55">
    <property type="entry name" value="GLYCOSIDE HYDROLASE FAMILY 16 PROTEIN"/>
    <property type="match status" value="1"/>
</dbReference>
<dbReference type="InterPro" id="IPR000757">
    <property type="entry name" value="Beta-glucanase-like"/>
</dbReference>